<evidence type="ECO:0000256" key="8">
    <source>
        <dbReference type="HAMAP-Rule" id="MF_01890"/>
    </source>
</evidence>
<comment type="subunit">
    <text evidence="8">Interacts with PBP1a.</text>
</comment>
<keyword evidence="6 8" id="KW-0998">Cell outer membrane</keyword>
<keyword evidence="7" id="KW-0449">Lipoprotein</keyword>
<evidence type="ECO:0000313" key="9">
    <source>
        <dbReference type="EMBL" id="MFD0966404.1"/>
    </source>
</evidence>
<dbReference type="Proteomes" id="UP001596996">
    <property type="component" value="Unassembled WGS sequence"/>
</dbReference>
<evidence type="ECO:0000256" key="7">
    <source>
        <dbReference type="ARBA" id="ARBA00023288"/>
    </source>
</evidence>
<gene>
    <name evidence="8" type="primary">lpoA</name>
    <name evidence="9" type="ORF">ACFQ02_06030</name>
</gene>
<keyword evidence="10" id="KW-1185">Reference proteome</keyword>
<dbReference type="InterPro" id="IPR011990">
    <property type="entry name" value="TPR-like_helical_dom_sf"/>
</dbReference>
<dbReference type="PANTHER" id="PTHR38038">
    <property type="entry name" value="PENICILLIN-BINDING PROTEIN ACTIVATOR LPOA"/>
    <property type="match status" value="1"/>
</dbReference>
<dbReference type="InterPro" id="IPR028082">
    <property type="entry name" value="Peripla_BP_I"/>
</dbReference>
<dbReference type="RefSeq" id="WP_380820597.1">
    <property type="nucleotide sequence ID" value="NZ_JBHTJN010000011.1"/>
</dbReference>
<name>A0ABW3I938_9PAST</name>
<dbReference type="HAMAP" id="MF_01890">
    <property type="entry name" value="LpoA"/>
    <property type="match status" value="1"/>
</dbReference>
<dbReference type="Gene3D" id="1.25.40.10">
    <property type="entry name" value="Tetratricopeptide repeat domain"/>
    <property type="match status" value="1"/>
</dbReference>
<dbReference type="PANTHER" id="PTHR38038:SF1">
    <property type="entry name" value="PENICILLIN-BINDING PROTEIN ACTIVATOR LPOA"/>
    <property type="match status" value="1"/>
</dbReference>
<keyword evidence="5" id="KW-0564">Palmitate</keyword>
<keyword evidence="3 8" id="KW-0573">Peptidoglycan synthesis</keyword>
<dbReference type="InterPro" id="IPR007443">
    <property type="entry name" value="LpoA"/>
</dbReference>
<keyword evidence="4 8" id="KW-0472">Membrane</keyword>
<protein>
    <recommendedName>
        <fullName evidence="8">Penicillin-binding protein activator LpoA</fullName>
        <shortName evidence="8">PBP activator LpoA</shortName>
    </recommendedName>
</protein>
<comment type="function">
    <text evidence="8">Regulator of peptidoglycan synthesis that is essential for the function of penicillin-binding protein 1A (PBP1a).</text>
</comment>
<evidence type="ECO:0000256" key="2">
    <source>
        <dbReference type="ARBA" id="ARBA00022960"/>
    </source>
</evidence>
<sequence length="575" mass="64306">MPILLQPINLKNRLILFLLILFLSGCTHLSLFDSAFTNVLKNDANANSDFYLNKIAQTQNLEDKQTYKLLAARVLVTENKILQAEALLNELNNLKPEQLLDKTLVESHILAIKKNNKIAENNLKTINLSSLSNSQKSRYYLIVARIAENRNQPIEAVKARIIVDNFLTDNQRKQQNNDRTWALLRKTNKGVIANAQAEGNIALGGWLALTKTYNDNINQPATLIQSLQQWRNLYPNHTAAYLFPTELKGLFDFKPTGFNQVALLLPLSGNGQQIGQIIKQGFDDARGASPVQIQVFDTITTPIDSIMTQIKQQGITAVVGPLLKKNVDTLLNEPQLVQGLNILALNSTANSRAVGQLCYYGLSPEDEAESAADRIWQDNIRKPLLIMPQNDLGQRSASAFNVRWQQLSATDVDTKFYNQAEDIITALQSGLNETQAVYIVATPAQLTELKTVIDNNAPHLKLYATSRVNSFNNGPEFRLLMNGLTFSDIPLFKDMNTDQYSRIISLTGGDYSLMRLYAMGSDAWLLINQFNELRQVPGFKIDGLTGTLSAGPNCNIERNMTWFQYQNAAIAVLNY</sequence>
<dbReference type="Gene3D" id="1.25.40.650">
    <property type="match status" value="1"/>
</dbReference>
<dbReference type="CDD" id="cd06339">
    <property type="entry name" value="PBP1_YraM_LppC_lipoprotein-like"/>
    <property type="match status" value="1"/>
</dbReference>
<reference evidence="10" key="1">
    <citation type="journal article" date="2019" name="Int. J. Syst. Evol. Microbiol.">
        <title>The Global Catalogue of Microorganisms (GCM) 10K type strain sequencing project: providing services to taxonomists for standard genome sequencing and annotation.</title>
        <authorList>
            <consortium name="The Broad Institute Genomics Platform"/>
            <consortium name="The Broad Institute Genome Sequencing Center for Infectious Disease"/>
            <person name="Wu L."/>
            <person name="Ma J."/>
        </authorList>
    </citation>
    <scope>NUCLEOTIDE SEQUENCE [LARGE SCALE GENOMIC DNA]</scope>
    <source>
        <strain evidence="10">CCUG 61707</strain>
    </source>
</reference>
<evidence type="ECO:0000256" key="6">
    <source>
        <dbReference type="ARBA" id="ARBA00023237"/>
    </source>
</evidence>
<dbReference type="SUPFAM" id="SSF53822">
    <property type="entry name" value="Periplasmic binding protein-like I"/>
    <property type="match status" value="1"/>
</dbReference>
<dbReference type="Gene3D" id="3.40.50.2300">
    <property type="match status" value="2"/>
</dbReference>
<accession>A0ABW3I938</accession>
<evidence type="ECO:0000256" key="3">
    <source>
        <dbReference type="ARBA" id="ARBA00022984"/>
    </source>
</evidence>
<evidence type="ECO:0000313" key="10">
    <source>
        <dbReference type="Proteomes" id="UP001596996"/>
    </source>
</evidence>
<evidence type="ECO:0000256" key="4">
    <source>
        <dbReference type="ARBA" id="ARBA00023136"/>
    </source>
</evidence>
<dbReference type="EMBL" id="JBHTJN010000011">
    <property type="protein sequence ID" value="MFD0966404.1"/>
    <property type="molecule type" value="Genomic_DNA"/>
</dbReference>
<evidence type="ECO:0000256" key="5">
    <source>
        <dbReference type="ARBA" id="ARBA00023139"/>
    </source>
</evidence>
<dbReference type="Pfam" id="PF04348">
    <property type="entry name" value="LppC"/>
    <property type="match status" value="1"/>
</dbReference>
<organism evidence="9 10">
    <name type="scientific">Seminibacterium arietis</name>
    <dbReference type="NCBI Taxonomy" id="1173502"/>
    <lineage>
        <taxon>Bacteria</taxon>
        <taxon>Pseudomonadati</taxon>
        <taxon>Pseudomonadota</taxon>
        <taxon>Gammaproteobacteria</taxon>
        <taxon>Pasteurellales</taxon>
        <taxon>Pasteurellaceae</taxon>
        <taxon>Seminibacterium</taxon>
    </lineage>
</organism>
<comment type="caution">
    <text evidence="9">The sequence shown here is derived from an EMBL/GenBank/DDBJ whole genome shotgun (WGS) entry which is preliminary data.</text>
</comment>
<keyword evidence="2 8" id="KW-0133">Cell shape</keyword>
<keyword evidence="1 8" id="KW-0732">Signal</keyword>
<proteinExistence type="inferred from homology"/>
<evidence type="ECO:0000256" key="1">
    <source>
        <dbReference type="ARBA" id="ARBA00022729"/>
    </source>
</evidence>
<comment type="similarity">
    <text evidence="8">Belongs to the LpoA family.</text>
</comment>